<dbReference type="EMBL" id="JAGGLB010000018">
    <property type="protein sequence ID" value="MBP1993310.1"/>
    <property type="molecule type" value="Genomic_DNA"/>
</dbReference>
<comment type="caution">
    <text evidence="3">The sequence shown here is derived from an EMBL/GenBank/DDBJ whole genome shotgun (WGS) entry which is preliminary data.</text>
</comment>
<dbReference type="RefSeq" id="WP_209975059.1">
    <property type="nucleotide sequence ID" value="NZ_JAGGLB010000018.1"/>
</dbReference>
<dbReference type="PANTHER" id="PTHR43081">
    <property type="entry name" value="ADENYLATE CYCLASE, TERMINAL-DIFFERENTIATION SPECIFIC-RELATED"/>
    <property type="match status" value="1"/>
</dbReference>
<reference evidence="3 4" key="1">
    <citation type="submission" date="2021-03" db="EMBL/GenBank/DDBJ databases">
        <title>Genomic Encyclopedia of Type Strains, Phase IV (KMG-IV): sequencing the most valuable type-strain genomes for metagenomic binning, comparative biology and taxonomic classification.</title>
        <authorList>
            <person name="Goeker M."/>
        </authorList>
    </citation>
    <scope>NUCLEOTIDE SEQUENCE [LARGE SCALE GENOMIC DNA]</scope>
    <source>
        <strain evidence="3 4">DSM 26048</strain>
    </source>
</reference>
<dbReference type="Gene3D" id="3.30.70.1230">
    <property type="entry name" value="Nucleotide cyclase"/>
    <property type="match status" value="1"/>
</dbReference>
<evidence type="ECO:0000256" key="1">
    <source>
        <dbReference type="ARBA" id="ARBA00005381"/>
    </source>
</evidence>
<proteinExistence type="inferred from homology"/>
<dbReference type="PROSITE" id="PS50125">
    <property type="entry name" value="GUANYLATE_CYCLASE_2"/>
    <property type="match status" value="1"/>
</dbReference>
<dbReference type="SMART" id="SM00044">
    <property type="entry name" value="CYCc"/>
    <property type="match status" value="1"/>
</dbReference>
<evidence type="ECO:0000313" key="4">
    <source>
        <dbReference type="Proteomes" id="UP001519287"/>
    </source>
</evidence>
<keyword evidence="4" id="KW-1185">Reference proteome</keyword>
<evidence type="ECO:0000313" key="3">
    <source>
        <dbReference type="EMBL" id="MBP1993310.1"/>
    </source>
</evidence>
<feature type="domain" description="Guanylate cyclase" evidence="2">
    <location>
        <begin position="454"/>
        <end position="573"/>
    </location>
</feature>
<dbReference type="CDD" id="cd07302">
    <property type="entry name" value="CHD"/>
    <property type="match status" value="1"/>
</dbReference>
<dbReference type="SUPFAM" id="SSF55073">
    <property type="entry name" value="Nucleotide cyclase"/>
    <property type="match status" value="1"/>
</dbReference>
<dbReference type="SUPFAM" id="SSF55961">
    <property type="entry name" value="Bet v1-like"/>
    <property type="match status" value="1"/>
</dbReference>
<dbReference type="InterPro" id="IPR045983">
    <property type="entry name" value="GUC-dom-containing_N"/>
</dbReference>
<gene>
    <name evidence="3" type="ORF">J2Z66_004931</name>
</gene>
<evidence type="ECO:0000259" key="2">
    <source>
        <dbReference type="PROSITE" id="PS50125"/>
    </source>
</evidence>
<dbReference type="InterPro" id="IPR050697">
    <property type="entry name" value="Adenylyl/Guanylyl_Cyclase_3/4"/>
</dbReference>
<name>A0ABS4J1W4_9BACL</name>
<sequence>MNWPAKKYKIEHIFGLPRHKVWELLSDTNHLNKMIGLFNVQMVLPSIGNGGLLREMLAKVGGLIPMRWNETPFQWEKNTYYSVIREYKDGPLQRFYGGIELSDAKGENGEPATLVRLFSEFTPANALGVAVIPITGAGSMRKVIKYLEQYLKLLELGKSEQKPQAAPGSSIHTQELDRLIAELKKMPVHPELTESLKQHLQNSGDDEVVDMHPYQLAPIWGTSREEALRLFLYATKVGITNLSWHLICPNCRVSKSQVETLSKLSVQFHCDFCGINYEANFDRYVELCFTVHSTIRSARKELFCIGGPMLTPHIYAQAYLQPGESTEMVYPGTSDQYRLRTLKSNHIVRFNSRLSSQVSPPSPSPSSLGSSYGNNELFFSETGWSTRQLDEPEAGTVLQIINRGTTEIAIALEKCDWTDEKVTAAKVTTMHEFRGMFSSEVLAPGQQVGVESVTLFFSDLLGSTAYYEDVGDAQAYGKVRRYFDFLLEWIHLNQGTLVKTIGDAVMAIFEKPEHAVQAALDIQRHVDSFNMSFLDKSPIVIKIGLHHGPAIVVTSNERLDYFGRTVNIAARIEGLSRGGDVIISDECRNYEQVRRLLEGNHIKLETFSSSLKGIDEEVPLTRIQIIK</sequence>
<dbReference type="InterPro" id="IPR001054">
    <property type="entry name" value="A/G_cyclase"/>
</dbReference>
<comment type="similarity">
    <text evidence="1">Belongs to the adenylyl cyclase class-3 family.</text>
</comment>
<organism evidence="3 4">
    <name type="scientific">Paenibacillus eucommiae</name>
    <dbReference type="NCBI Taxonomy" id="1355755"/>
    <lineage>
        <taxon>Bacteria</taxon>
        <taxon>Bacillati</taxon>
        <taxon>Bacillota</taxon>
        <taxon>Bacilli</taxon>
        <taxon>Bacillales</taxon>
        <taxon>Paenibacillaceae</taxon>
        <taxon>Paenibacillus</taxon>
    </lineage>
</organism>
<protein>
    <submittedName>
        <fullName evidence="3">Class 3 adenylate cyclase</fullName>
    </submittedName>
</protein>
<accession>A0ABS4J1W4</accession>
<dbReference type="InterPro" id="IPR029787">
    <property type="entry name" value="Nucleotide_cyclase"/>
</dbReference>
<dbReference type="Pfam" id="PF19363">
    <property type="entry name" value="DUF5939"/>
    <property type="match status" value="1"/>
</dbReference>
<dbReference type="PANTHER" id="PTHR43081:SF19">
    <property type="entry name" value="PH-SENSITIVE ADENYLATE CYCLASE RV1264"/>
    <property type="match status" value="1"/>
</dbReference>
<dbReference type="Proteomes" id="UP001519287">
    <property type="component" value="Unassembled WGS sequence"/>
</dbReference>
<dbReference type="Pfam" id="PF00211">
    <property type="entry name" value="Guanylate_cyc"/>
    <property type="match status" value="1"/>
</dbReference>